<gene>
    <name evidence="2" type="ORF">DBZ45_18910</name>
</gene>
<dbReference type="GO" id="GO:0004527">
    <property type="term" value="F:exonuclease activity"/>
    <property type="evidence" value="ECO:0007669"/>
    <property type="project" value="UniProtKB-KW"/>
</dbReference>
<protein>
    <submittedName>
        <fullName evidence="2">Endonuclease/exonuclease/phosphatase family protein</fullName>
    </submittedName>
</protein>
<dbReference type="Pfam" id="PF03372">
    <property type="entry name" value="Exo_endo_phos"/>
    <property type="match status" value="1"/>
</dbReference>
<dbReference type="OrthoDB" id="4398889at2"/>
<dbReference type="GO" id="GO:0004519">
    <property type="term" value="F:endonuclease activity"/>
    <property type="evidence" value="ECO:0007669"/>
    <property type="project" value="UniProtKB-KW"/>
</dbReference>
<evidence type="ECO:0000313" key="3">
    <source>
        <dbReference type="Proteomes" id="UP000249166"/>
    </source>
</evidence>
<evidence type="ECO:0000313" key="2">
    <source>
        <dbReference type="EMBL" id="RAM35695.1"/>
    </source>
</evidence>
<dbReference type="InterPro" id="IPR005135">
    <property type="entry name" value="Endo/exonuclease/phosphatase"/>
</dbReference>
<proteinExistence type="predicted"/>
<dbReference type="SUPFAM" id="SSF56219">
    <property type="entry name" value="DNase I-like"/>
    <property type="match status" value="1"/>
</dbReference>
<reference evidence="2 3" key="1">
    <citation type="submission" date="2018-04" db="EMBL/GenBank/DDBJ databases">
        <title>Bacteria isolated from cave deposits of Manipur.</title>
        <authorList>
            <person name="Sahoo D."/>
            <person name="Sarangthem I."/>
            <person name="Nandeibam J."/>
        </authorList>
    </citation>
    <scope>NUCLEOTIDE SEQUENCE [LARGE SCALE GENOMIC DNA]</scope>
    <source>
        <strain evidence="3">mrc11</strain>
    </source>
</reference>
<keyword evidence="2" id="KW-0269">Exonuclease</keyword>
<accession>A0A328HE76</accession>
<dbReference type="Proteomes" id="UP000249166">
    <property type="component" value="Unassembled WGS sequence"/>
</dbReference>
<comment type="caution">
    <text evidence="2">The sequence shown here is derived from an EMBL/GenBank/DDBJ whole genome shotgun (WGS) entry which is preliminary data.</text>
</comment>
<dbReference type="RefSeq" id="WP_111905376.1">
    <property type="nucleotide sequence ID" value="NZ_QLNP01000099.1"/>
</dbReference>
<keyword evidence="2" id="KW-0255">Endonuclease</keyword>
<keyword evidence="2" id="KW-0378">Hydrolase</keyword>
<sequence length="234" mass="26152">MRVISYNLRKHKASGELMSLARNFGIDVLCLQECDSTDLPDTLGPLHLADYTKGNRLGLAIYYRTDRFTALDTQTFALKKSMHDRVMAPAHERLIGTRMVDNETDHELVVGSFHAAPLTASNSLRRKQIHAAHAELLSMGTGLMTLMVGDFNYPFFTKSLDTHMKNSGYALSLSNRRTYTRYKVFKGHFDFATSLGLDIESVETLPRGKSDHLPILVTAEYGADRSPIKGQPVS</sequence>
<dbReference type="InterPro" id="IPR036691">
    <property type="entry name" value="Endo/exonu/phosph_ase_sf"/>
</dbReference>
<dbReference type="EMBL" id="QLNP01000099">
    <property type="protein sequence ID" value="RAM35695.1"/>
    <property type="molecule type" value="Genomic_DNA"/>
</dbReference>
<name>A0A328HE76_ARTGO</name>
<organism evidence="2 3">
    <name type="scientific">Arthrobacter globiformis</name>
    <dbReference type="NCBI Taxonomy" id="1665"/>
    <lineage>
        <taxon>Bacteria</taxon>
        <taxon>Bacillati</taxon>
        <taxon>Actinomycetota</taxon>
        <taxon>Actinomycetes</taxon>
        <taxon>Micrococcales</taxon>
        <taxon>Micrococcaceae</taxon>
        <taxon>Arthrobacter</taxon>
    </lineage>
</organism>
<feature type="domain" description="Endonuclease/exonuclease/phosphatase" evidence="1">
    <location>
        <begin position="5"/>
        <end position="162"/>
    </location>
</feature>
<keyword evidence="2" id="KW-0540">Nuclease</keyword>
<dbReference type="Gene3D" id="3.60.10.10">
    <property type="entry name" value="Endonuclease/exonuclease/phosphatase"/>
    <property type="match status" value="1"/>
</dbReference>
<dbReference type="AlphaFoldDB" id="A0A328HE76"/>
<evidence type="ECO:0000259" key="1">
    <source>
        <dbReference type="Pfam" id="PF03372"/>
    </source>
</evidence>